<dbReference type="KEGG" id="rpon:G3256_11470"/>
<dbReference type="AlphaFoldDB" id="A0A858SZZ6"/>
<evidence type="ECO:0000256" key="1">
    <source>
        <dbReference type="SAM" id="MobiDB-lite"/>
    </source>
</evidence>
<evidence type="ECO:0000259" key="2">
    <source>
        <dbReference type="Pfam" id="PF00350"/>
    </source>
</evidence>
<proteinExistence type="predicted"/>
<dbReference type="InterPro" id="IPR045063">
    <property type="entry name" value="Dynamin_N"/>
</dbReference>
<gene>
    <name evidence="3" type="ORF">G3256_11470</name>
</gene>
<dbReference type="EMBL" id="CP048788">
    <property type="protein sequence ID" value="QJF53203.1"/>
    <property type="molecule type" value="Genomic_DNA"/>
</dbReference>
<name>A0A858SZZ6_9RHOB</name>
<dbReference type="Pfam" id="PF00350">
    <property type="entry name" value="Dynamin_N"/>
    <property type="match status" value="1"/>
</dbReference>
<dbReference type="InterPro" id="IPR027417">
    <property type="entry name" value="P-loop_NTPase"/>
</dbReference>
<organism evidence="3 4">
    <name type="scientific">Roseobacter ponti</name>
    <dbReference type="NCBI Taxonomy" id="1891787"/>
    <lineage>
        <taxon>Bacteria</taxon>
        <taxon>Pseudomonadati</taxon>
        <taxon>Pseudomonadota</taxon>
        <taxon>Alphaproteobacteria</taxon>
        <taxon>Rhodobacterales</taxon>
        <taxon>Roseobacteraceae</taxon>
        <taxon>Roseobacter</taxon>
    </lineage>
</organism>
<dbReference type="SUPFAM" id="SSF52540">
    <property type="entry name" value="P-loop containing nucleoside triphosphate hydrolases"/>
    <property type="match status" value="1"/>
</dbReference>
<dbReference type="Gene3D" id="3.40.50.300">
    <property type="entry name" value="P-loop containing nucleotide triphosphate hydrolases"/>
    <property type="match status" value="1"/>
</dbReference>
<sequence length="306" mass="33764">MKAEMPPAFLQNVDRSNGRRPRIALMGEFSAGKSTLANLMIGSEPLHVQIVATQMPPVWVSFGTGQAMVVDTDGKETPYAMTGTGPVDPEKTAYIRVFAEEDILRLVDIIDMPGISDPNMSSEVWERVLPLADGVVWCSASTQAWRQSEAAVWESVPEQVRSKSILLLTRADMLASSRDKSRVFRRVLSETEDLFAQRQMISLLEARDAGECADKWAESGAEDFVNAFLDIVAELRRDLESGDAGLSMPEARRCEEVPVAGRKPTPSQLSSGHISPRRPTMNPADRVDDTVRDAADDHPDFMPKFS</sequence>
<reference evidence="3 4" key="1">
    <citation type="submission" date="2020-02" db="EMBL/GenBank/DDBJ databases">
        <title>Genome sequence of Roseobacter ponti.</title>
        <authorList>
            <person name="Hollensteiner J."/>
            <person name="Schneider D."/>
            <person name="Poehlein A."/>
            <person name="Daniel R."/>
        </authorList>
    </citation>
    <scope>NUCLEOTIDE SEQUENCE [LARGE SCALE GENOMIC DNA]</scope>
    <source>
        <strain evidence="3 4">DSM 106830</strain>
    </source>
</reference>
<evidence type="ECO:0000313" key="4">
    <source>
        <dbReference type="Proteomes" id="UP000503308"/>
    </source>
</evidence>
<dbReference type="Proteomes" id="UP000503308">
    <property type="component" value="Chromosome"/>
</dbReference>
<accession>A0A858SZZ6</accession>
<keyword evidence="4" id="KW-1185">Reference proteome</keyword>
<feature type="compositionally biased region" description="Basic and acidic residues" evidence="1">
    <location>
        <begin position="285"/>
        <end position="306"/>
    </location>
</feature>
<feature type="region of interest" description="Disordered" evidence="1">
    <location>
        <begin position="255"/>
        <end position="306"/>
    </location>
</feature>
<feature type="domain" description="Dynamin N-terminal" evidence="2">
    <location>
        <begin position="23"/>
        <end position="155"/>
    </location>
</feature>
<protein>
    <recommendedName>
        <fullName evidence="2">Dynamin N-terminal domain-containing protein</fullName>
    </recommendedName>
</protein>
<evidence type="ECO:0000313" key="3">
    <source>
        <dbReference type="EMBL" id="QJF53203.1"/>
    </source>
</evidence>